<keyword evidence="3" id="KW-1134">Transmembrane beta strand</keyword>
<protein>
    <recommendedName>
        <fullName evidence="6">Bacterial surface antigen (D15) domain-containing protein</fullName>
    </recommendedName>
</protein>
<gene>
    <name evidence="7" type="ORF">MCUN1_001559</name>
</gene>
<keyword evidence="5" id="KW-0472">Membrane</keyword>
<dbReference type="Pfam" id="PF01103">
    <property type="entry name" value="Omp85"/>
    <property type="match status" value="1"/>
</dbReference>
<comment type="similarity">
    <text evidence="2">Belongs to the SAM50/omp85 family.</text>
</comment>
<dbReference type="Gene3D" id="2.40.160.50">
    <property type="entry name" value="membrane protein fhac: a member of the omp85/tpsb transporter family"/>
    <property type="match status" value="1"/>
</dbReference>
<evidence type="ECO:0000313" key="8">
    <source>
        <dbReference type="Proteomes" id="UP001219933"/>
    </source>
</evidence>
<name>A0AAF0ET14_9BASI</name>
<evidence type="ECO:0000259" key="6">
    <source>
        <dbReference type="Pfam" id="PF01103"/>
    </source>
</evidence>
<sequence>MSSTDVLCDADERALRDDLDDFNAAAAAAGVETAKEEAPQHNLPRAMQMLREPWLDLEPAPLRLSGIRIGGLKDMRPWFLAGLVQPYADPNAAAAPFAEWRFGERLDTPRPGTETTLPRILQTATLLGSDLARLDLVKDIGVRLEPAENAGSSPEQAVDIVLQVKPTSRYFLKSSTSFGNSEGTASIQGKIRNIFGGAETLDGSATLGTRTRRAYNLVFSTPVLSSPDIWASLSGIAQHIDRTSHIGAQEGLHTLRAAITYSQGGASRHELAYELGHRRLHHISPTASAAVRRLGEPSLKSALSYVFERDDRDDPLFATVGSHVRTELTYAGLGGDTSFLRAEGQVAVSRAFGDGWAWSLSARSGALQMLDGHKSRFYDRFMLGGPTCVRMFHFNALGPHSGSDSLGGDTYWSAGASVVAPLPGKPDWPLKLHAFLNAGQLANALAPTDLLQPSVSAGGGLLFQQGTLRLELNFGVPLAARKSDGLRKGFQFGVGISYL</sequence>
<evidence type="ECO:0000313" key="7">
    <source>
        <dbReference type="EMBL" id="WFD34715.1"/>
    </source>
</evidence>
<evidence type="ECO:0000256" key="2">
    <source>
        <dbReference type="ARBA" id="ARBA00010913"/>
    </source>
</evidence>
<reference evidence="7" key="1">
    <citation type="submission" date="2023-03" db="EMBL/GenBank/DDBJ databases">
        <title>Mating type loci evolution in Malassezia.</title>
        <authorList>
            <person name="Coelho M.A."/>
        </authorList>
    </citation>
    <scope>NUCLEOTIDE SEQUENCE</scope>
    <source>
        <strain evidence="7">CBS 11721</strain>
    </source>
</reference>
<feature type="domain" description="Bacterial surface antigen (D15)" evidence="6">
    <location>
        <begin position="193"/>
        <end position="497"/>
    </location>
</feature>
<evidence type="ECO:0000256" key="5">
    <source>
        <dbReference type="ARBA" id="ARBA00023136"/>
    </source>
</evidence>
<accession>A0AAF0ET14</accession>
<evidence type="ECO:0000256" key="1">
    <source>
        <dbReference type="ARBA" id="ARBA00004374"/>
    </source>
</evidence>
<dbReference type="AlphaFoldDB" id="A0AAF0ET14"/>
<keyword evidence="8" id="KW-1185">Reference proteome</keyword>
<dbReference type="InterPro" id="IPR039910">
    <property type="entry name" value="D15-like"/>
</dbReference>
<organism evidence="7 8">
    <name type="scientific">Malassezia cuniculi</name>
    <dbReference type="NCBI Taxonomy" id="948313"/>
    <lineage>
        <taxon>Eukaryota</taxon>
        <taxon>Fungi</taxon>
        <taxon>Dikarya</taxon>
        <taxon>Basidiomycota</taxon>
        <taxon>Ustilaginomycotina</taxon>
        <taxon>Malasseziomycetes</taxon>
        <taxon>Malasseziales</taxon>
        <taxon>Malasseziaceae</taxon>
        <taxon>Malassezia</taxon>
    </lineage>
</organism>
<comment type="subcellular location">
    <subcellularLocation>
        <location evidence="1">Mitochondrion outer membrane</location>
        <topology evidence="1">Multi-pass membrane protein</topology>
    </subcellularLocation>
</comment>
<proteinExistence type="inferred from homology"/>
<dbReference type="Proteomes" id="UP001219933">
    <property type="component" value="Chromosome 2"/>
</dbReference>
<evidence type="ECO:0000256" key="3">
    <source>
        <dbReference type="ARBA" id="ARBA00022452"/>
    </source>
</evidence>
<dbReference type="EMBL" id="CP119878">
    <property type="protein sequence ID" value="WFD34715.1"/>
    <property type="molecule type" value="Genomic_DNA"/>
</dbReference>
<dbReference type="GO" id="GO:0005741">
    <property type="term" value="C:mitochondrial outer membrane"/>
    <property type="evidence" value="ECO:0007669"/>
    <property type="project" value="UniProtKB-SubCell"/>
</dbReference>
<dbReference type="PANTHER" id="PTHR12815">
    <property type="entry name" value="SORTING AND ASSEMBLY MACHINERY SAMM50 PROTEIN FAMILY MEMBER"/>
    <property type="match status" value="1"/>
</dbReference>
<evidence type="ECO:0000256" key="4">
    <source>
        <dbReference type="ARBA" id="ARBA00022692"/>
    </source>
</evidence>
<dbReference type="InterPro" id="IPR000184">
    <property type="entry name" value="Bac_surfAg_D15"/>
</dbReference>
<dbReference type="GO" id="GO:0045040">
    <property type="term" value="P:protein insertion into mitochondrial outer membrane"/>
    <property type="evidence" value="ECO:0007669"/>
    <property type="project" value="TreeGrafter"/>
</dbReference>
<dbReference type="PANTHER" id="PTHR12815:SF18">
    <property type="entry name" value="SORTING AND ASSEMBLY MACHINERY COMPONENT 50 HOMOLOG"/>
    <property type="match status" value="1"/>
</dbReference>
<keyword evidence="4" id="KW-0812">Transmembrane</keyword>